<dbReference type="Proteomes" id="UP000593565">
    <property type="component" value="Unassembled WGS sequence"/>
</dbReference>
<dbReference type="PRINTS" id="PR00895">
    <property type="entry name" value="PENTAXIN"/>
</dbReference>
<dbReference type="AlphaFoldDB" id="A0A7J6B0I6"/>
<gene>
    <name evidence="8" type="ORF">AMELA_G00073750</name>
</gene>
<evidence type="ECO:0000256" key="5">
    <source>
        <dbReference type="ARBA" id="ARBA00023157"/>
    </source>
</evidence>
<dbReference type="EMBL" id="JAAGNN010000006">
    <property type="protein sequence ID" value="KAF4087711.1"/>
    <property type="molecule type" value="Genomic_DNA"/>
</dbReference>
<sequence length="255" mass="29101">MWLISTSHSKQKLHFSFAGYSKNKMKMKVTVALLVLLVLASATDIGKVFVFPEESSSAYVQLIPMKPLNLQAFTLCMRVATQIWYEREIILFAYRTQEVDELNVWRESNGRLALYLRTSNNAALFTLPMLSALPTHLCVTWESSTGNTAFWVDGRRSMLNIYRRGHNVQPNGAIIIGQDPDSLLGTFDEKQSFVGEITDVHMWDSVLRACQIEQLYEKKYNAPSGNVLNWNSLKYKIYGNVVEKHTSQEVSDICF</sequence>
<evidence type="ECO:0000256" key="3">
    <source>
        <dbReference type="ARBA" id="ARBA00022729"/>
    </source>
</evidence>
<dbReference type="InterPro" id="IPR051005">
    <property type="entry name" value="Pentraxin_domain"/>
</dbReference>
<feature type="domain" description="Pentraxin (PTX)" evidence="7">
    <location>
        <begin position="45"/>
        <end position="249"/>
    </location>
</feature>
<comment type="caution">
    <text evidence="6">Lacks conserved residue(s) required for the propagation of feature annotation.</text>
</comment>
<dbReference type="PANTHER" id="PTHR45869:SF2">
    <property type="entry name" value="C-REACTIVE PROTEIN-RELATED"/>
    <property type="match status" value="1"/>
</dbReference>
<keyword evidence="2" id="KW-0479">Metal-binding</keyword>
<evidence type="ECO:0000256" key="6">
    <source>
        <dbReference type="PROSITE-ProRule" id="PRU01172"/>
    </source>
</evidence>
<dbReference type="Gene3D" id="2.60.120.200">
    <property type="match status" value="1"/>
</dbReference>
<protein>
    <recommendedName>
        <fullName evidence="7">Pentraxin (PTX) domain-containing protein</fullName>
    </recommendedName>
</protein>
<evidence type="ECO:0000313" key="9">
    <source>
        <dbReference type="Proteomes" id="UP000593565"/>
    </source>
</evidence>
<dbReference type="PANTHER" id="PTHR45869">
    <property type="entry name" value="C-REACTIVE PROTEIN-RELATED"/>
    <property type="match status" value="1"/>
</dbReference>
<dbReference type="InterPro" id="IPR030476">
    <property type="entry name" value="Pentaxin_CS"/>
</dbReference>
<keyword evidence="3" id="KW-0732">Signal</keyword>
<proteinExistence type="predicted"/>
<dbReference type="Pfam" id="PF00354">
    <property type="entry name" value="Pentaxin"/>
    <property type="match status" value="1"/>
</dbReference>
<evidence type="ECO:0000256" key="4">
    <source>
        <dbReference type="ARBA" id="ARBA00022837"/>
    </source>
</evidence>
<organism evidence="8 9">
    <name type="scientific">Ameiurus melas</name>
    <name type="common">Black bullhead</name>
    <name type="synonym">Silurus melas</name>
    <dbReference type="NCBI Taxonomy" id="219545"/>
    <lineage>
        <taxon>Eukaryota</taxon>
        <taxon>Metazoa</taxon>
        <taxon>Chordata</taxon>
        <taxon>Craniata</taxon>
        <taxon>Vertebrata</taxon>
        <taxon>Euteleostomi</taxon>
        <taxon>Actinopterygii</taxon>
        <taxon>Neopterygii</taxon>
        <taxon>Teleostei</taxon>
        <taxon>Ostariophysi</taxon>
        <taxon>Siluriformes</taxon>
        <taxon>Ictaluridae</taxon>
        <taxon>Ameiurus</taxon>
    </lineage>
</organism>
<dbReference type="SMART" id="SM00159">
    <property type="entry name" value="PTX"/>
    <property type="match status" value="1"/>
</dbReference>
<dbReference type="InterPro" id="IPR013320">
    <property type="entry name" value="ConA-like_dom_sf"/>
</dbReference>
<dbReference type="GO" id="GO:0046872">
    <property type="term" value="F:metal ion binding"/>
    <property type="evidence" value="ECO:0007669"/>
    <property type="project" value="UniProtKB-KW"/>
</dbReference>
<comment type="caution">
    <text evidence="8">The sequence shown here is derived from an EMBL/GenBank/DDBJ whole genome shotgun (WGS) entry which is preliminary data.</text>
</comment>
<reference evidence="8 9" key="1">
    <citation type="submission" date="2020-02" db="EMBL/GenBank/DDBJ databases">
        <title>A chromosome-scale genome assembly of the black bullhead catfish (Ameiurus melas).</title>
        <authorList>
            <person name="Wen M."/>
            <person name="Zham M."/>
            <person name="Cabau C."/>
            <person name="Klopp C."/>
            <person name="Donnadieu C."/>
            <person name="Roques C."/>
            <person name="Bouchez O."/>
            <person name="Lampietro C."/>
            <person name="Jouanno E."/>
            <person name="Herpin A."/>
            <person name="Louis A."/>
            <person name="Berthelot C."/>
            <person name="Parey E."/>
            <person name="Roest-Crollius H."/>
            <person name="Braasch I."/>
            <person name="Postlethwait J."/>
            <person name="Robinson-Rechavi M."/>
            <person name="Echchiki A."/>
            <person name="Begum T."/>
            <person name="Montfort J."/>
            <person name="Schartl M."/>
            <person name="Bobe J."/>
            <person name="Guiguen Y."/>
        </authorList>
    </citation>
    <scope>NUCLEOTIDE SEQUENCE [LARGE SCALE GENOMIC DNA]</scope>
    <source>
        <strain evidence="8">M_S1</strain>
        <tissue evidence="8">Blood</tissue>
    </source>
</reference>
<accession>A0A7J6B0I6</accession>
<evidence type="ECO:0000259" key="7">
    <source>
        <dbReference type="PROSITE" id="PS51828"/>
    </source>
</evidence>
<dbReference type="SUPFAM" id="SSF49899">
    <property type="entry name" value="Concanavalin A-like lectins/glucanases"/>
    <property type="match status" value="1"/>
</dbReference>
<keyword evidence="9" id="KW-1185">Reference proteome</keyword>
<dbReference type="InterPro" id="IPR001759">
    <property type="entry name" value="PTX_dom"/>
</dbReference>
<evidence type="ECO:0000313" key="8">
    <source>
        <dbReference type="EMBL" id="KAF4087711.1"/>
    </source>
</evidence>
<comment type="cofactor">
    <cofactor evidence="1">
        <name>Ca(2+)</name>
        <dbReference type="ChEBI" id="CHEBI:29108"/>
    </cofactor>
</comment>
<dbReference type="PROSITE" id="PS51828">
    <property type="entry name" value="PTX_2"/>
    <property type="match status" value="1"/>
</dbReference>
<name>A0A7J6B0I6_AMEME</name>
<keyword evidence="4" id="KW-0106">Calcium</keyword>
<keyword evidence="5" id="KW-1015">Disulfide bond</keyword>
<dbReference type="PROSITE" id="PS00289">
    <property type="entry name" value="PTX_1"/>
    <property type="match status" value="1"/>
</dbReference>
<evidence type="ECO:0000256" key="1">
    <source>
        <dbReference type="ARBA" id="ARBA00001913"/>
    </source>
</evidence>
<evidence type="ECO:0000256" key="2">
    <source>
        <dbReference type="ARBA" id="ARBA00022723"/>
    </source>
</evidence>